<dbReference type="InterPro" id="IPR020806">
    <property type="entry name" value="PKS_PP-bd"/>
</dbReference>
<dbReference type="SUPFAM" id="SSF53474">
    <property type="entry name" value="alpha/beta-Hydrolases"/>
    <property type="match status" value="1"/>
</dbReference>
<dbReference type="InterPro" id="IPR020845">
    <property type="entry name" value="AMP-binding_CS"/>
</dbReference>
<dbReference type="InterPro" id="IPR023213">
    <property type="entry name" value="CAT-like_dom_sf"/>
</dbReference>
<dbReference type="Gene3D" id="3.30.559.30">
    <property type="entry name" value="Nonribosomal peptide synthetase, condensation domain"/>
    <property type="match status" value="1"/>
</dbReference>
<dbReference type="InterPro" id="IPR036736">
    <property type="entry name" value="ACP-like_sf"/>
</dbReference>
<dbReference type="NCBIfam" id="TIGR01733">
    <property type="entry name" value="AA-adenyl-dom"/>
    <property type="match status" value="1"/>
</dbReference>
<dbReference type="Pfam" id="PF00550">
    <property type="entry name" value="PP-binding"/>
    <property type="match status" value="1"/>
</dbReference>
<comment type="cofactor">
    <cofactor evidence="1">
        <name>pantetheine 4'-phosphate</name>
        <dbReference type="ChEBI" id="CHEBI:47942"/>
    </cofactor>
</comment>
<protein>
    <submittedName>
        <fullName evidence="5">Amino acid adenylation domain-containing protein</fullName>
    </submittedName>
</protein>
<dbReference type="Gene3D" id="3.30.300.30">
    <property type="match status" value="1"/>
</dbReference>
<dbReference type="InterPro" id="IPR045851">
    <property type="entry name" value="AMP-bd_C_sf"/>
</dbReference>
<feature type="domain" description="Carrier" evidence="4">
    <location>
        <begin position="960"/>
        <end position="1035"/>
    </location>
</feature>
<dbReference type="SUPFAM" id="SSF56801">
    <property type="entry name" value="Acetyl-CoA synthetase-like"/>
    <property type="match status" value="1"/>
</dbReference>
<dbReference type="Pfam" id="PF00975">
    <property type="entry name" value="Thioesterase"/>
    <property type="match status" value="1"/>
</dbReference>
<keyword evidence="3" id="KW-0597">Phosphoprotein</keyword>
<sequence length="1342" mass="146881">MNDKRDDTLPLTTAQRGLWVNHKIDAGGAIMNIAEAVEICGPIEPGLFRHALHRLADEAEMMRTHIVERDGKPRQVIRPVYPGNFPFFDMSAEADPRAAAEAWMQDEFSRNPDLEQDPLWASALFKLADERYVWYQRAHHIVLDGYGGGLLARRLAELYTALVEGREPVPCEFSPAATAVEMETAYRHSDRFRRDREYWMEQLAGLPEAVTLSRHRHRPGLGDRLCRSTGYLPPETARRLSELGKATGASLPQVLIGLVAAYYHRVTGADDLVFGMPVSARLNAAARQAPGMFANVVAIRLHFAPGMTAAQLFEQVSRVVRQALRHQQYRYEDVRRDLAQVGQGRSVAWLGINIEPFDYQLDFAGAGTVSHNLSNSSAEDLMVFVYDRGTDSGLRFDLDANPLLYGMEELDEHLRRLCRLIESVLADPSVPLQQVDLLGEEERHRLLVVWNDTAGPVEPVGLPSRVARQAALTPDAPAVIFSDIVLSYRELHQRSLRQARQLLADGIEPGDIVAVALPRSEQLLIVLLAIMRTGAAYLPIDPDGPAERIALVLDDAAPIALIATSEIHGRLAVGGVARLLPEQVDASALDQPQDADFSRPDGIAYVLYTSGSTGRPKGVEVTHGNLANFLQGMTLQLKPTAGDRFLAVTTVIFDIAGLELYLPLTVGACVVMAGNGAAQQPLELARLIQRSGVTHVQATPSLWRILLASPETQLTQVHALVGGEALSAELAARLKAAAARVTQFYGPTETTVWSTACELEEIGSGTPPIGRPILNTRLYVLDAARKPVVTGAIGELCIGGAGVAKGYLHRPQLTEERFPLDPFAGDGSRMYCTGDLVRWRDDGLLEFIGRVDTQVKIRGHRVELGEIESLLAKHVAVAAAAVTATCDASGTVALAAYVVPREAFVLDLDELRVFLGRRLPEHMLPSSFTVLDAMPLTPSGKLDRRALPAPDRAGSAAFVEPGTAIERKLAGLWQRLLSVERVGLHDNFFELGGDSLTAMEMVASFPEEFGMELPLASLFEASTVASLAAFIERLNGGHDDPLGQILVLRAPPKLREVGKAQPRPLFCIHPIMGLSLGFSSLLRHLDPAVPVYGLQSRGLRGDTRLPGSIEEVAADYLTQIRSIQPEGPYRLVGRSLGGLIGHAIAGQLLAMGERVELLAMIDSYLFTTSERSRPREEAKEVRAALSFLGLHHHARENAPQTLKELAALLLHGYNARSIPLVQEIIKSHPQFIEHLFAVMRNNLDLARQYAPHRADLDLLYFHATQSEGDLEGILDHRPSAWRPFIARRIEVHELACHHEAVLDPASAAQIGTVLRHRLSDILEERLPAAPPAGQPDFAAVYA</sequence>
<dbReference type="InterPro" id="IPR009081">
    <property type="entry name" value="PP-bd_ACP"/>
</dbReference>
<dbReference type="Gene3D" id="3.30.559.10">
    <property type="entry name" value="Chloramphenicol acetyltransferase-like domain"/>
    <property type="match status" value="1"/>
</dbReference>
<evidence type="ECO:0000259" key="4">
    <source>
        <dbReference type="PROSITE" id="PS50075"/>
    </source>
</evidence>
<dbReference type="InterPro" id="IPR000873">
    <property type="entry name" value="AMP-dep_synth/lig_dom"/>
</dbReference>
<dbReference type="Gene3D" id="3.40.50.1820">
    <property type="entry name" value="alpha/beta hydrolase"/>
    <property type="match status" value="1"/>
</dbReference>
<accession>A0ABW8K1U0</accession>
<name>A0ABW8K1U0_9GAMM</name>
<dbReference type="Gene3D" id="2.30.38.10">
    <property type="entry name" value="Luciferase, Domain 3"/>
    <property type="match status" value="1"/>
</dbReference>
<dbReference type="InterPro" id="IPR025110">
    <property type="entry name" value="AMP-bd_C"/>
</dbReference>
<proteinExistence type="predicted"/>
<dbReference type="SUPFAM" id="SSF52777">
    <property type="entry name" value="CoA-dependent acyltransferases"/>
    <property type="match status" value="2"/>
</dbReference>
<gene>
    <name evidence="5" type="ORF">ISS97_06275</name>
</gene>
<dbReference type="PANTHER" id="PTHR45527">
    <property type="entry name" value="NONRIBOSOMAL PEPTIDE SYNTHETASE"/>
    <property type="match status" value="1"/>
</dbReference>
<dbReference type="InterPro" id="IPR010071">
    <property type="entry name" value="AA_adenyl_dom"/>
</dbReference>
<reference evidence="5 6" key="1">
    <citation type="submission" date="2020-10" db="EMBL/GenBank/DDBJ databases">
        <title>Phylogeny of dyella-like bacteria.</title>
        <authorList>
            <person name="Fu J."/>
        </authorList>
    </citation>
    <scope>NUCLEOTIDE SEQUENCE [LARGE SCALE GENOMIC DNA]</scope>
    <source>
        <strain evidence="5 6">BB4</strain>
    </source>
</reference>
<dbReference type="SUPFAM" id="SSF47336">
    <property type="entry name" value="ACP-like"/>
    <property type="match status" value="1"/>
</dbReference>
<dbReference type="Pfam" id="PF00501">
    <property type="entry name" value="AMP-binding"/>
    <property type="match status" value="1"/>
</dbReference>
<dbReference type="InterPro" id="IPR006162">
    <property type="entry name" value="Ppantetheine_attach_site"/>
</dbReference>
<evidence type="ECO:0000313" key="5">
    <source>
        <dbReference type="EMBL" id="MFK2916861.1"/>
    </source>
</evidence>
<dbReference type="InterPro" id="IPR029058">
    <property type="entry name" value="AB_hydrolase_fold"/>
</dbReference>
<dbReference type="EMBL" id="JADIKD010000008">
    <property type="protein sequence ID" value="MFK2916861.1"/>
    <property type="molecule type" value="Genomic_DNA"/>
</dbReference>
<keyword evidence="2" id="KW-0596">Phosphopantetheine</keyword>
<dbReference type="InterPro" id="IPR001031">
    <property type="entry name" value="Thioesterase"/>
</dbReference>
<comment type="caution">
    <text evidence="5">The sequence shown here is derived from an EMBL/GenBank/DDBJ whole genome shotgun (WGS) entry which is preliminary data.</text>
</comment>
<dbReference type="SMART" id="SM00824">
    <property type="entry name" value="PKS_TE"/>
    <property type="match status" value="1"/>
</dbReference>
<keyword evidence="6" id="KW-1185">Reference proteome</keyword>
<dbReference type="PROSITE" id="PS00012">
    <property type="entry name" value="PHOSPHOPANTETHEINE"/>
    <property type="match status" value="1"/>
</dbReference>
<dbReference type="SMART" id="SM00823">
    <property type="entry name" value="PKS_PP"/>
    <property type="match status" value="1"/>
</dbReference>
<organism evidence="5 6">
    <name type="scientific">Dyella koreensis</name>
    <dbReference type="NCBI Taxonomy" id="311235"/>
    <lineage>
        <taxon>Bacteria</taxon>
        <taxon>Pseudomonadati</taxon>
        <taxon>Pseudomonadota</taxon>
        <taxon>Gammaproteobacteria</taxon>
        <taxon>Lysobacterales</taxon>
        <taxon>Rhodanobacteraceae</taxon>
        <taxon>Dyella</taxon>
    </lineage>
</organism>
<dbReference type="Proteomes" id="UP001620408">
    <property type="component" value="Unassembled WGS sequence"/>
</dbReference>
<evidence type="ECO:0000256" key="3">
    <source>
        <dbReference type="ARBA" id="ARBA00022553"/>
    </source>
</evidence>
<dbReference type="PROSITE" id="PS50075">
    <property type="entry name" value="CARRIER"/>
    <property type="match status" value="1"/>
</dbReference>
<dbReference type="Pfam" id="PF00668">
    <property type="entry name" value="Condensation"/>
    <property type="match status" value="1"/>
</dbReference>
<evidence type="ECO:0000313" key="6">
    <source>
        <dbReference type="Proteomes" id="UP001620408"/>
    </source>
</evidence>
<dbReference type="PANTHER" id="PTHR45527:SF1">
    <property type="entry name" value="FATTY ACID SYNTHASE"/>
    <property type="match status" value="1"/>
</dbReference>
<evidence type="ECO:0000256" key="2">
    <source>
        <dbReference type="ARBA" id="ARBA00022450"/>
    </source>
</evidence>
<dbReference type="InterPro" id="IPR001242">
    <property type="entry name" value="Condensation_dom"/>
</dbReference>
<evidence type="ECO:0000256" key="1">
    <source>
        <dbReference type="ARBA" id="ARBA00001957"/>
    </source>
</evidence>
<dbReference type="InterPro" id="IPR020802">
    <property type="entry name" value="TesA-like"/>
</dbReference>
<dbReference type="PROSITE" id="PS00455">
    <property type="entry name" value="AMP_BINDING"/>
    <property type="match status" value="1"/>
</dbReference>
<dbReference type="Pfam" id="PF13193">
    <property type="entry name" value="AMP-binding_C"/>
    <property type="match status" value="1"/>
</dbReference>
<dbReference type="RefSeq" id="WP_379987110.1">
    <property type="nucleotide sequence ID" value="NZ_JADIKD010000008.1"/>
</dbReference>
<dbReference type="Gene3D" id="3.40.50.980">
    <property type="match status" value="2"/>
</dbReference>